<evidence type="ECO:0000256" key="4">
    <source>
        <dbReference type="ARBA" id="ARBA00023027"/>
    </source>
</evidence>
<dbReference type="InterPro" id="IPR023048">
    <property type="entry name" value="NADH:quinone_OxRdtase_FMN_depd"/>
</dbReference>
<comment type="catalytic activity">
    <reaction evidence="6">
        <text>2 a quinone + NADH + H(+) = 2 a 1,4-benzosemiquinone + NAD(+)</text>
        <dbReference type="Rhea" id="RHEA:65952"/>
        <dbReference type="ChEBI" id="CHEBI:15378"/>
        <dbReference type="ChEBI" id="CHEBI:57540"/>
        <dbReference type="ChEBI" id="CHEBI:57945"/>
        <dbReference type="ChEBI" id="CHEBI:132124"/>
        <dbReference type="ChEBI" id="CHEBI:134225"/>
    </reaction>
</comment>
<gene>
    <name evidence="6" type="primary">azoR</name>
    <name evidence="8" type="ORF">EZ428_02300</name>
</gene>
<feature type="domain" description="Flavodoxin-like fold" evidence="7">
    <location>
        <begin position="2"/>
        <end position="193"/>
    </location>
</feature>
<evidence type="ECO:0000256" key="1">
    <source>
        <dbReference type="ARBA" id="ARBA00022630"/>
    </source>
</evidence>
<evidence type="ECO:0000259" key="7">
    <source>
        <dbReference type="Pfam" id="PF02525"/>
    </source>
</evidence>
<keyword evidence="9" id="KW-1185">Reference proteome</keyword>
<comment type="cofactor">
    <cofactor evidence="6">
        <name>FMN</name>
        <dbReference type="ChEBI" id="CHEBI:58210"/>
    </cofactor>
    <text evidence="6">Binds 1 FMN per subunit.</text>
</comment>
<dbReference type="OrthoDB" id="9805013at2"/>
<dbReference type="HAMAP" id="MF_01216">
    <property type="entry name" value="Azoreductase_type1"/>
    <property type="match status" value="1"/>
</dbReference>
<comment type="function">
    <text evidence="6">Quinone reductase that provides resistance to thiol-specific stress caused by electrophilic quinones.</text>
</comment>
<comment type="function">
    <text evidence="6">Also exhibits azoreductase activity. Catalyzes the reductive cleavage of the azo bond in aromatic azo compounds to the corresponding amines.</text>
</comment>
<evidence type="ECO:0000256" key="5">
    <source>
        <dbReference type="ARBA" id="ARBA00048542"/>
    </source>
</evidence>
<evidence type="ECO:0000256" key="2">
    <source>
        <dbReference type="ARBA" id="ARBA00022643"/>
    </source>
</evidence>
<comment type="caution">
    <text evidence="8">The sequence shown here is derived from an EMBL/GenBank/DDBJ whole genome shotgun (WGS) entry which is preliminary data.</text>
</comment>
<comment type="caution">
    <text evidence="6">Lacks conserved residue(s) required for the propagation of feature annotation.</text>
</comment>
<accession>A0A4R0N4X9</accession>
<dbReference type="Proteomes" id="UP000292884">
    <property type="component" value="Unassembled WGS sequence"/>
</dbReference>
<dbReference type="EC" id="1.7.1.17" evidence="6"/>
<dbReference type="GO" id="GO:0009055">
    <property type="term" value="F:electron transfer activity"/>
    <property type="evidence" value="ECO:0007669"/>
    <property type="project" value="UniProtKB-UniRule"/>
</dbReference>
<name>A0A4R0N4X9_9SPHI</name>
<dbReference type="AlphaFoldDB" id="A0A4R0N4X9"/>
<keyword evidence="4 6" id="KW-0520">NAD</keyword>
<evidence type="ECO:0000313" key="8">
    <source>
        <dbReference type="EMBL" id="TCC93622.1"/>
    </source>
</evidence>
<dbReference type="PANTHER" id="PTHR43741">
    <property type="entry name" value="FMN-DEPENDENT NADH-AZOREDUCTASE 1"/>
    <property type="match status" value="1"/>
</dbReference>
<comment type="catalytic activity">
    <reaction evidence="5">
        <text>N,N-dimethyl-1,4-phenylenediamine + anthranilate + 2 NAD(+) = 2-(4-dimethylaminophenyl)diazenylbenzoate + 2 NADH + 2 H(+)</text>
        <dbReference type="Rhea" id="RHEA:55872"/>
        <dbReference type="ChEBI" id="CHEBI:15378"/>
        <dbReference type="ChEBI" id="CHEBI:15783"/>
        <dbReference type="ChEBI" id="CHEBI:16567"/>
        <dbReference type="ChEBI" id="CHEBI:57540"/>
        <dbReference type="ChEBI" id="CHEBI:57945"/>
        <dbReference type="ChEBI" id="CHEBI:71579"/>
        <dbReference type="EC" id="1.7.1.17"/>
    </reaction>
    <physiologicalReaction direction="right-to-left" evidence="5">
        <dbReference type="Rhea" id="RHEA:55874"/>
    </physiologicalReaction>
</comment>
<comment type="subunit">
    <text evidence="6">Homodimer.</text>
</comment>
<dbReference type="PANTHER" id="PTHR43741:SF4">
    <property type="entry name" value="FMN-DEPENDENT NADH:QUINONE OXIDOREDUCTASE"/>
    <property type="match status" value="1"/>
</dbReference>
<dbReference type="GO" id="GO:0016655">
    <property type="term" value="F:oxidoreductase activity, acting on NAD(P)H, quinone or similar compound as acceptor"/>
    <property type="evidence" value="ECO:0007669"/>
    <property type="project" value="InterPro"/>
</dbReference>
<proteinExistence type="inferred from homology"/>
<organism evidence="8 9">
    <name type="scientific">Pedobacter frigiditerrae</name>
    <dbReference type="NCBI Taxonomy" id="2530452"/>
    <lineage>
        <taxon>Bacteria</taxon>
        <taxon>Pseudomonadati</taxon>
        <taxon>Bacteroidota</taxon>
        <taxon>Sphingobacteriia</taxon>
        <taxon>Sphingobacteriales</taxon>
        <taxon>Sphingobacteriaceae</taxon>
        <taxon>Pedobacter</taxon>
    </lineage>
</organism>
<evidence type="ECO:0000256" key="6">
    <source>
        <dbReference type="HAMAP-Rule" id="MF_01216"/>
    </source>
</evidence>
<evidence type="ECO:0000256" key="3">
    <source>
        <dbReference type="ARBA" id="ARBA00023002"/>
    </source>
</evidence>
<dbReference type="GO" id="GO:0016652">
    <property type="term" value="F:oxidoreductase activity, acting on NAD(P)H as acceptor"/>
    <property type="evidence" value="ECO:0007669"/>
    <property type="project" value="UniProtKB-UniRule"/>
</dbReference>
<dbReference type="Gene3D" id="3.40.50.360">
    <property type="match status" value="1"/>
</dbReference>
<evidence type="ECO:0000313" key="9">
    <source>
        <dbReference type="Proteomes" id="UP000292884"/>
    </source>
</evidence>
<dbReference type="EC" id="1.6.5.-" evidence="6"/>
<dbReference type="EMBL" id="SJSK01000001">
    <property type="protein sequence ID" value="TCC93622.1"/>
    <property type="molecule type" value="Genomic_DNA"/>
</dbReference>
<dbReference type="InterPro" id="IPR003680">
    <property type="entry name" value="Flavodoxin_fold"/>
</dbReference>
<comment type="similarity">
    <text evidence="6">Belongs to the azoreductase type 1 family.</text>
</comment>
<sequence>MKKILHIISSPRGAASYTIRLGNAIIDKLQLAYADSTVKEFSLVEERFQHLEEAHLNAFFAPVESRTPENLVAIEHSDAAIAEIMAADIIVLGVPLYNFGVPSNLKAWIDHISRVGVTFKYDQNGPEGLIKNKKLYIAFSAGGVYSEGPMASYDNAVPYLKSVFGFLGITDITVVRVEGTNIPGIQDNALAKGIDSIIVN</sequence>
<reference evidence="8 9" key="1">
    <citation type="submission" date="2019-02" db="EMBL/GenBank/DDBJ databases">
        <title>Pedobacter sp. RP-1-13 sp. nov., isolated from Arctic soil.</title>
        <authorList>
            <person name="Dahal R.H."/>
        </authorList>
    </citation>
    <scope>NUCLEOTIDE SEQUENCE [LARGE SCALE GENOMIC DNA]</scope>
    <source>
        <strain evidence="8 9">RP-1-13</strain>
    </source>
</reference>
<dbReference type="GO" id="GO:0010181">
    <property type="term" value="F:FMN binding"/>
    <property type="evidence" value="ECO:0007669"/>
    <property type="project" value="UniProtKB-UniRule"/>
</dbReference>
<dbReference type="InterPro" id="IPR050104">
    <property type="entry name" value="FMN-dep_NADH:Q_OxRdtase_AzoR1"/>
</dbReference>
<feature type="binding site" evidence="6">
    <location>
        <position position="10"/>
    </location>
    <ligand>
        <name>FMN</name>
        <dbReference type="ChEBI" id="CHEBI:58210"/>
    </ligand>
</feature>
<feature type="binding site" evidence="6">
    <location>
        <begin position="140"/>
        <end position="143"/>
    </location>
    <ligand>
        <name>FMN</name>
        <dbReference type="ChEBI" id="CHEBI:58210"/>
    </ligand>
</feature>
<dbReference type="RefSeq" id="WP_131551488.1">
    <property type="nucleotide sequence ID" value="NZ_SJSK01000001.1"/>
</dbReference>
<keyword evidence="1 6" id="KW-0285">Flavoprotein</keyword>
<dbReference type="Pfam" id="PF02525">
    <property type="entry name" value="Flavodoxin_2"/>
    <property type="match status" value="1"/>
</dbReference>
<keyword evidence="2 6" id="KW-0288">FMN</keyword>
<protein>
    <recommendedName>
        <fullName evidence="6">FMN dependent NADH:quinone oxidoreductase</fullName>
        <ecNumber evidence="6">1.6.5.-</ecNumber>
    </recommendedName>
    <alternativeName>
        <fullName evidence="6">Azo-dye reductase</fullName>
    </alternativeName>
    <alternativeName>
        <fullName evidence="6">FMN-dependent NADH-azo compound oxidoreductase</fullName>
    </alternativeName>
    <alternativeName>
        <fullName evidence="6">FMN-dependent NADH-azoreductase</fullName>
        <ecNumber evidence="6">1.7.1.17</ecNumber>
    </alternativeName>
</protein>
<dbReference type="SUPFAM" id="SSF52218">
    <property type="entry name" value="Flavoproteins"/>
    <property type="match status" value="1"/>
</dbReference>
<keyword evidence="3 6" id="KW-0560">Oxidoreductase</keyword>
<dbReference type="InterPro" id="IPR029039">
    <property type="entry name" value="Flavoprotein-like_sf"/>
</dbReference>